<evidence type="ECO:0000313" key="3">
    <source>
        <dbReference type="Proteomes" id="UP000230390"/>
    </source>
</evidence>
<keyword evidence="3" id="KW-1185">Reference proteome</keyword>
<feature type="transmembrane region" description="Helical" evidence="1">
    <location>
        <begin position="75"/>
        <end position="97"/>
    </location>
</feature>
<protein>
    <submittedName>
        <fullName evidence="2">Uncharacterized protein</fullName>
    </submittedName>
</protein>
<dbReference type="AlphaFoldDB" id="A0A2G8TDC7"/>
<accession>A0A2G8TDC7</accession>
<dbReference type="OrthoDB" id="8781844at2"/>
<comment type="caution">
    <text evidence="2">The sequence shown here is derived from an EMBL/GenBank/DDBJ whole genome shotgun (WGS) entry which is preliminary data.</text>
</comment>
<gene>
    <name evidence="2" type="ORF">CR105_16810</name>
</gene>
<reference evidence="2 3" key="1">
    <citation type="submission" date="2017-10" db="EMBL/GenBank/DDBJ databases">
        <title>Massilia psychrophilum sp. nov., a novel purple-pigmented bacterium isolated from Tianshan glacier, Xinjiang Municipality, China.</title>
        <authorList>
            <person name="Wang H."/>
        </authorList>
    </citation>
    <scope>NUCLEOTIDE SEQUENCE [LARGE SCALE GENOMIC DNA]</scope>
    <source>
        <strain evidence="2 3">JCM 30074</strain>
    </source>
</reference>
<dbReference type="Proteomes" id="UP000230390">
    <property type="component" value="Unassembled WGS sequence"/>
</dbReference>
<proteinExistence type="predicted"/>
<keyword evidence="1" id="KW-0812">Transmembrane</keyword>
<evidence type="ECO:0000256" key="1">
    <source>
        <dbReference type="SAM" id="Phobius"/>
    </source>
</evidence>
<dbReference type="EMBL" id="PDOC01000010">
    <property type="protein sequence ID" value="PIL43994.1"/>
    <property type="molecule type" value="Genomic_DNA"/>
</dbReference>
<keyword evidence="1" id="KW-1133">Transmembrane helix</keyword>
<organism evidence="2 3">
    <name type="scientific">Massilia eurypsychrophila</name>
    <dbReference type="NCBI Taxonomy" id="1485217"/>
    <lineage>
        <taxon>Bacteria</taxon>
        <taxon>Pseudomonadati</taxon>
        <taxon>Pseudomonadota</taxon>
        <taxon>Betaproteobacteria</taxon>
        <taxon>Burkholderiales</taxon>
        <taxon>Oxalobacteraceae</taxon>
        <taxon>Telluria group</taxon>
        <taxon>Massilia</taxon>
    </lineage>
</organism>
<sequence>MNYTYDIRPDAKAPGRGWNLHLFDDGKETGKIDFPATDYENTQLDAMKVAFLRAEAEAKVWIKGRRVYSKRRMRLVVHPALAAIMGVAVLVAAYNVFKYVF</sequence>
<keyword evidence="1" id="KW-0472">Membrane</keyword>
<name>A0A2G8TDC7_9BURK</name>
<evidence type="ECO:0000313" key="2">
    <source>
        <dbReference type="EMBL" id="PIL43994.1"/>
    </source>
</evidence>
<dbReference type="RefSeq" id="WP_099790228.1">
    <property type="nucleotide sequence ID" value="NZ_JBHLYV010000012.1"/>
</dbReference>